<evidence type="ECO:0000313" key="1">
    <source>
        <dbReference type="EMBL" id="CAB4145913.1"/>
    </source>
</evidence>
<gene>
    <name evidence="2" type="ORF">UFOVP1207_63</name>
    <name evidence="1" type="ORF">UFOVP474_67</name>
</gene>
<dbReference type="EMBL" id="LR796445">
    <property type="protein sequence ID" value="CAB4145913.1"/>
    <property type="molecule type" value="Genomic_DNA"/>
</dbReference>
<dbReference type="EMBL" id="LR797155">
    <property type="protein sequence ID" value="CAB4190318.1"/>
    <property type="molecule type" value="Genomic_DNA"/>
</dbReference>
<evidence type="ECO:0000313" key="2">
    <source>
        <dbReference type="EMBL" id="CAB4190318.1"/>
    </source>
</evidence>
<organism evidence="2">
    <name type="scientific">uncultured Caudovirales phage</name>
    <dbReference type="NCBI Taxonomy" id="2100421"/>
    <lineage>
        <taxon>Viruses</taxon>
        <taxon>Duplodnaviria</taxon>
        <taxon>Heunggongvirae</taxon>
        <taxon>Uroviricota</taxon>
        <taxon>Caudoviricetes</taxon>
        <taxon>Peduoviridae</taxon>
        <taxon>Maltschvirus</taxon>
        <taxon>Maltschvirus maltsch</taxon>
    </lineage>
</organism>
<accession>A0A6J5R9G0</accession>
<proteinExistence type="predicted"/>
<sequence>MQSRIEYFADLLDDCVEAVAQTNLAAEDTGPVIAALVLSDSYNGLRKAILQAGTIVANSSSPEQG</sequence>
<protein>
    <submittedName>
        <fullName evidence="2">Uncharacterized protein</fullName>
    </submittedName>
</protein>
<name>A0A6J5R9G0_9CAUD</name>
<reference evidence="2" key="1">
    <citation type="submission" date="2020-05" db="EMBL/GenBank/DDBJ databases">
        <authorList>
            <person name="Chiriac C."/>
            <person name="Salcher M."/>
            <person name="Ghai R."/>
            <person name="Kavagutti S V."/>
        </authorList>
    </citation>
    <scope>NUCLEOTIDE SEQUENCE</scope>
</reference>